<dbReference type="STRING" id="316067.Geob_3206"/>
<evidence type="ECO:0000313" key="2">
    <source>
        <dbReference type="EMBL" id="ACM21549.1"/>
    </source>
</evidence>
<dbReference type="AlphaFoldDB" id="B9M494"/>
<dbReference type="PANTHER" id="PTHR35271:SF1">
    <property type="entry name" value="ABC TRANSPORTER, SUBSTRATE-BINDING LIPOPROTEIN"/>
    <property type="match status" value="1"/>
</dbReference>
<organism evidence="2 3">
    <name type="scientific">Geotalea daltonii (strain DSM 22248 / JCM 15807 / FRC-32)</name>
    <name type="common">Geobacter daltonii</name>
    <dbReference type="NCBI Taxonomy" id="316067"/>
    <lineage>
        <taxon>Bacteria</taxon>
        <taxon>Pseudomonadati</taxon>
        <taxon>Thermodesulfobacteriota</taxon>
        <taxon>Desulfuromonadia</taxon>
        <taxon>Geobacterales</taxon>
        <taxon>Geobacteraceae</taxon>
        <taxon>Geotalea</taxon>
    </lineage>
</organism>
<keyword evidence="3" id="KW-1185">Reference proteome</keyword>
<gene>
    <name evidence="2" type="ordered locus">Geob_3206</name>
</gene>
<dbReference type="Proteomes" id="UP000007721">
    <property type="component" value="Chromosome"/>
</dbReference>
<dbReference type="RefSeq" id="WP_012648277.1">
    <property type="nucleotide sequence ID" value="NC_011979.1"/>
</dbReference>
<keyword evidence="1" id="KW-0732">Signal</keyword>
<evidence type="ECO:0000256" key="1">
    <source>
        <dbReference type="SAM" id="SignalP"/>
    </source>
</evidence>
<reference evidence="2 3" key="1">
    <citation type="submission" date="2009-01" db="EMBL/GenBank/DDBJ databases">
        <title>Complete sequence of Geobacter sp. FRC-32.</title>
        <authorList>
            <consortium name="US DOE Joint Genome Institute"/>
            <person name="Lucas S."/>
            <person name="Copeland A."/>
            <person name="Lapidus A."/>
            <person name="Glavina del Rio T."/>
            <person name="Dalin E."/>
            <person name="Tice H."/>
            <person name="Bruce D."/>
            <person name="Goodwin L."/>
            <person name="Pitluck S."/>
            <person name="Saunders E."/>
            <person name="Brettin T."/>
            <person name="Detter J.C."/>
            <person name="Han C."/>
            <person name="Larimer F."/>
            <person name="Land M."/>
            <person name="Hauser L."/>
            <person name="Kyrpides N."/>
            <person name="Ovchinnikova G."/>
            <person name="Kostka J."/>
            <person name="Richardson P."/>
        </authorList>
    </citation>
    <scope>NUCLEOTIDE SEQUENCE [LARGE SCALE GENOMIC DNA]</scope>
    <source>
        <strain evidence="3">DSM 22248 / JCM 15807 / FRC-32</strain>
    </source>
</reference>
<dbReference type="Gene3D" id="3.40.50.2300">
    <property type="match status" value="2"/>
</dbReference>
<name>B9M494_GEODF</name>
<dbReference type="HOGENOM" id="CLU_058196_4_2_7"/>
<dbReference type="KEGG" id="geo:Geob_3206"/>
<dbReference type="Pfam" id="PF04392">
    <property type="entry name" value="ABC_sub_bind"/>
    <property type="match status" value="1"/>
</dbReference>
<dbReference type="PANTHER" id="PTHR35271">
    <property type="entry name" value="ABC TRANSPORTER, SUBSTRATE-BINDING LIPOPROTEIN-RELATED"/>
    <property type="match status" value="1"/>
</dbReference>
<sequence length="284" mass="30948">MKLLLPLILAVFLLLPAQALAAEVLIVQSTRHSGYGEAFKGFRTACTVSSHTIVLEDYSETDIARIVREEQPSLILAIGDSALAALKKIRRIPIISVMALNLSSGNTPANVTGVRMTISPERYITLFKTFQVRKVGILFSQARSGAYIKRARQAAERAGVDLVLREVHNPRQTPLQLSTLKGNVDSLWLLPDATAMTRGTVDAYFLFAMEQAKPIFAFSDVYLAYGAAAALEADRFAMGKQAGEMANRLLGGLAPADIPVEDPRSISLKTNHSVIRKLGMTYSD</sequence>
<feature type="signal peptide" evidence="1">
    <location>
        <begin position="1"/>
        <end position="21"/>
    </location>
</feature>
<evidence type="ECO:0000313" key="3">
    <source>
        <dbReference type="Proteomes" id="UP000007721"/>
    </source>
</evidence>
<dbReference type="InterPro" id="IPR007487">
    <property type="entry name" value="ABC_transpt-TYRBP-like"/>
</dbReference>
<accession>B9M494</accession>
<dbReference type="eggNOG" id="COG2984">
    <property type="taxonomic scope" value="Bacteria"/>
</dbReference>
<protein>
    <submittedName>
        <fullName evidence="2">ABC transporter, periplasmic substrate-binding protein</fullName>
    </submittedName>
</protein>
<proteinExistence type="predicted"/>
<dbReference type="EMBL" id="CP001390">
    <property type="protein sequence ID" value="ACM21549.1"/>
    <property type="molecule type" value="Genomic_DNA"/>
</dbReference>
<feature type="chain" id="PRO_5002888955" evidence="1">
    <location>
        <begin position="22"/>
        <end position="284"/>
    </location>
</feature>